<evidence type="ECO:0000256" key="6">
    <source>
        <dbReference type="ARBA" id="ARBA00025750"/>
    </source>
</evidence>
<reference evidence="7 8" key="2">
    <citation type="journal article" date="2018" name="Plant J.">
        <title>The Physcomitrella patens chromosome-scale assembly reveals moss genome structure and evolution.</title>
        <authorList>
            <person name="Lang D."/>
            <person name="Ullrich K.K."/>
            <person name="Murat F."/>
            <person name="Fuchs J."/>
            <person name="Jenkins J."/>
            <person name="Haas F.B."/>
            <person name="Piednoel M."/>
            <person name="Gundlach H."/>
            <person name="Van Bel M."/>
            <person name="Meyberg R."/>
            <person name="Vives C."/>
            <person name="Morata J."/>
            <person name="Symeonidi A."/>
            <person name="Hiss M."/>
            <person name="Muchero W."/>
            <person name="Kamisugi Y."/>
            <person name="Saleh O."/>
            <person name="Blanc G."/>
            <person name="Decker E.L."/>
            <person name="van Gessel N."/>
            <person name="Grimwood J."/>
            <person name="Hayes R.D."/>
            <person name="Graham S.W."/>
            <person name="Gunter L.E."/>
            <person name="McDaniel S.F."/>
            <person name="Hoernstein S.N.W."/>
            <person name="Larsson A."/>
            <person name="Li F.W."/>
            <person name="Perroud P.F."/>
            <person name="Phillips J."/>
            <person name="Ranjan P."/>
            <person name="Rokshar D.S."/>
            <person name="Rothfels C.J."/>
            <person name="Schneider L."/>
            <person name="Shu S."/>
            <person name="Stevenson D.W."/>
            <person name="Thummler F."/>
            <person name="Tillich M."/>
            <person name="Villarreal Aguilar J.C."/>
            <person name="Widiez T."/>
            <person name="Wong G.K."/>
            <person name="Wymore A."/>
            <person name="Zhang Y."/>
            <person name="Zimmer A.D."/>
            <person name="Quatrano R.S."/>
            <person name="Mayer K.F.X."/>
            <person name="Goodstein D."/>
            <person name="Casacuberta J.M."/>
            <person name="Vandepoele K."/>
            <person name="Reski R."/>
            <person name="Cuming A.C."/>
            <person name="Tuskan G.A."/>
            <person name="Maumus F."/>
            <person name="Salse J."/>
            <person name="Schmutz J."/>
            <person name="Rensing S.A."/>
        </authorList>
    </citation>
    <scope>NUCLEOTIDE SEQUENCE [LARGE SCALE GENOMIC DNA]</scope>
    <source>
        <strain evidence="7 8">cv. Gransden 2004</strain>
    </source>
</reference>
<dbReference type="Proteomes" id="UP000006727">
    <property type="component" value="Chromosome 8"/>
</dbReference>
<evidence type="ECO:0000256" key="1">
    <source>
        <dbReference type="ARBA" id="ARBA00004123"/>
    </source>
</evidence>
<keyword evidence="2" id="KW-0677">Repeat</keyword>
<keyword evidence="5" id="KW-0539">Nucleus</keyword>
<keyword evidence="3" id="KW-0802">TPR repeat</keyword>
<accession>A0A7I4EFZ3</accession>
<organism evidence="7 8">
    <name type="scientific">Physcomitrium patens</name>
    <name type="common">Spreading-leaved earth moss</name>
    <name type="synonym">Physcomitrella patens</name>
    <dbReference type="NCBI Taxonomy" id="3218"/>
    <lineage>
        <taxon>Eukaryota</taxon>
        <taxon>Viridiplantae</taxon>
        <taxon>Streptophyta</taxon>
        <taxon>Embryophyta</taxon>
        <taxon>Bryophyta</taxon>
        <taxon>Bryophytina</taxon>
        <taxon>Bryopsida</taxon>
        <taxon>Funariidae</taxon>
        <taxon>Funariales</taxon>
        <taxon>Funariaceae</taxon>
        <taxon>Physcomitrium</taxon>
    </lineage>
</organism>
<dbReference type="PANTHER" id="PTHR36326:SF7">
    <property type="entry name" value="PROTEIN POLLENLESS 3-LIKE 2"/>
    <property type="match status" value="1"/>
</dbReference>
<dbReference type="PANTHER" id="PTHR36326">
    <property type="entry name" value="PROTEIN POLLENLESS 3-LIKE 2"/>
    <property type="match status" value="1"/>
</dbReference>
<dbReference type="InParanoid" id="A0A7I4EFZ3"/>
<evidence type="ECO:0000256" key="4">
    <source>
        <dbReference type="ARBA" id="ARBA00023054"/>
    </source>
</evidence>
<sequence>MSIPFHFASRRFYYYRRLFEECSSVTEAADSAALNLFHNAEEIHLELYYWAGLTGPAPEYMMSYNMCISKSTPVSPTKPASKPIAYKPAARNDAFHIVHNVPMGNSPYVKAKHVQLVDKDPDRAIALFWEAINSGDRVDSALKDMAIVMKQKSRPHEAIEVIKSLRSRCSDRAQESLDNVLLDLYKLYLIHQGIAFNGKRRKIARSQGKKFQVSIEQQATRLLGNLGWAYMQQSKFLAAEAVYRKALLIESDVNKVCNLGICLMKQGRLEEAKSILRSVILPCNDRRWTSDSHLKSFERAQEMMEKLESSVAIKGNSDDIFKQVNSFAIPGYVTDAIVHDSISRQPQPGLRLHPCRITKSALESKQVQCNVDPSISGPLVATSGFGLAQSDATPDMTGNFRRQAWLQGGSCSGTSGGWIEDDLYYTSPDESSDGSDIHEWPLDFKYYLNDTENDETQFSVQNNLRMRSESAIDLKRELCNSQLGLNCEADAYFPTSTVTAASTVSVLAQGQEEQPFNSTSTSSQAELLRHLATPMRETDVTKQVQYQQLLLRGLSPCPIGAGKRYEAIAPGNPLDFTINPDEFDFNRVTSRIKVTGQICEFSSVREFAEGFNSTVNVSAFEMNLRKQRRLRVFQEMAMSQTIQAV</sequence>
<dbReference type="EMBL" id="ABEU02000008">
    <property type="status" value="NOT_ANNOTATED_CDS"/>
    <property type="molecule type" value="Genomic_DNA"/>
</dbReference>
<evidence type="ECO:0000256" key="5">
    <source>
        <dbReference type="ARBA" id="ARBA00023242"/>
    </source>
</evidence>
<proteinExistence type="inferred from homology"/>
<evidence type="ECO:0000256" key="3">
    <source>
        <dbReference type="ARBA" id="ARBA00022803"/>
    </source>
</evidence>
<dbReference type="Pfam" id="PF13181">
    <property type="entry name" value="TPR_8"/>
    <property type="match status" value="1"/>
</dbReference>
<evidence type="ECO:0000313" key="8">
    <source>
        <dbReference type="Proteomes" id="UP000006727"/>
    </source>
</evidence>
<keyword evidence="4" id="KW-0175">Coiled coil</keyword>
<dbReference type="InterPro" id="IPR044961">
    <property type="entry name" value="MS5/SDI1"/>
</dbReference>
<dbReference type="SUPFAM" id="SSF48452">
    <property type="entry name" value="TPR-like"/>
    <property type="match status" value="1"/>
</dbReference>
<reference evidence="7" key="3">
    <citation type="submission" date="2020-12" db="UniProtKB">
        <authorList>
            <consortium name="EnsemblPlants"/>
        </authorList>
    </citation>
    <scope>IDENTIFICATION</scope>
</reference>
<comment type="subcellular location">
    <subcellularLocation>
        <location evidence="1">Nucleus</location>
    </subcellularLocation>
</comment>
<dbReference type="InterPro" id="IPR019734">
    <property type="entry name" value="TPR_rpt"/>
</dbReference>
<dbReference type="Gene3D" id="1.25.40.10">
    <property type="entry name" value="Tetratricopeptide repeat domain"/>
    <property type="match status" value="1"/>
</dbReference>
<dbReference type="Gramene" id="Pp3c8_9790V3.2">
    <property type="protein sequence ID" value="Pp3c8_9790V3.2"/>
    <property type="gene ID" value="Pp3c8_9790"/>
</dbReference>
<keyword evidence="8" id="KW-1185">Reference proteome</keyword>
<evidence type="ECO:0000313" key="7">
    <source>
        <dbReference type="EnsemblPlants" id="Pp3c8_9790V3.2"/>
    </source>
</evidence>
<comment type="similarity">
    <text evidence="6">Belongs to the MS5 protein family.</text>
</comment>
<dbReference type="FunCoup" id="A0A7I4EFZ3">
    <property type="interactions" value="515"/>
</dbReference>
<dbReference type="GO" id="GO:0005634">
    <property type="term" value="C:nucleus"/>
    <property type="evidence" value="ECO:0007669"/>
    <property type="project" value="UniProtKB-SubCell"/>
</dbReference>
<dbReference type="InterPro" id="IPR011990">
    <property type="entry name" value="TPR-like_helical_dom_sf"/>
</dbReference>
<dbReference type="AlphaFoldDB" id="A0A7I4EFZ3"/>
<protein>
    <submittedName>
        <fullName evidence="7">Uncharacterized protein</fullName>
    </submittedName>
</protein>
<dbReference type="EnsemblPlants" id="Pp3c8_9790V3.2">
    <property type="protein sequence ID" value="Pp3c8_9790V3.2"/>
    <property type="gene ID" value="Pp3c8_9790"/>
</dbReference>
<reference evidence="7 8" key="1">
    <citation type="journal article" date="2008" name="Science">
        <title>The Physcomitrella genome reveals evolutionary insights into the conquest of land by plants.</title>
        <authorList>
            <person name="Rensing S."/>
            <person name="Lang D."/>
            <person name="Zimmer A."/>
            <person name="Terry A."/>
            <person name="Salamov A."/>
            <person name="Shapiro H."/>
            <person name="Nishiyama T."/>
            <person name="Perroud P.-F."/>
            <person name="Lindquist E."/>
            <person name="Kamisugi Y."/>
            <person name="Tanahashi T."/>
            <person name="Sakakibara K."/>
            <person name="Fujita T."/>
            <person name="Oishi K."/>
            <person name="Shin-I T."/>
            <person name="Kuroki Y."/>
            <person name="Toyoda A."/>
            <person name="Suzuki Y."/>
            <person name="Hashimoto A."/>
            <person name="Yamaguchi K."/>
            <person name="Sugano A."/>
            <person name="Kohara Y."/>
            <person name="Fujiyama A."/>
            <person name="Anterola A."/>
            <person name="Aoki S."/>
            <person name="Ashton N."/>
            <person name="Barbazuk W.B."/>
            <person name="Barker E."/>
            <person name="Bennetzen J."/>
            <person name="Bezanilla M."/>
            <person name="Blankenship R."/>
            <person name="Cho S.H."/>
            <person name="Dutcher S."/>
            <person name="Estelle M."/>
            <person name="Fawcett J.A."/>
            <person name="Gundlach H."/>
            <person name="Hanada K."/>
            <person name="Heyl A."/>
            <person name="Hicks K.A."/>
            <person name="Hugh J."/>
            <person name="Lohr M."/>
            <person name="Mayer K."/>
            <person name="Melkozernov A."/>
            <person name="Murata T."/>
            <person name="Nelson D."/>
            <person name="Pils B."/>
            <person name="Prigge M."/>
            <person name="Reiss B."/>
            <person name="Renner T."/>
            <person name="Rombauts S."/>
            <person name="Rushton P."/>
            <person name="Sanderfoot A."/>
            <person name="Schween G."/>
            <person name="Shiu S.-H."/>
            <person name="Stueber K."/>
            <person name="Theodoulou F.L."/>
            <person name="Tu H."/>
            <person name="Van de Peer Y."/>
            <person name="Verrier P.J."/>
            <person name="Waters E."/>
            <person name="Wood A."/>
            <person name="Yang L."/>
            <person name="Cove D."/>
            <person name="Cuming A."/>
            <person name="Hasebe M."/>
            <person name="Lucas S."/>
            <person name="Mishler D.B."/>
            <person name="Reski R."/>
            <person name="Grigoriev I."/>
            <person name="Quatrano R.S."/>
            <person name="Boore J.L."/>
        </authorList>
    </citation>
    <scope>NUCLEOTIDE SEQUENCE [LARGE SCALE GENOMIC DNA]</scope>
    <source>
        <strain evidence="7 8">cv. Gransden 2004</strain>
    </source>
</reference>
<evidence type="ECO:0000256" key="2">
    <source>
        <dbReference type="ARBA" id="ARBA00022737"/>
    </source>
</evidence>
<name>A0A7I4EFZ3_PHYPA</name>